<dbReference type="Pfam" id="PF13365">
    <property type="entry name" value="Trypsin_2"/>
    <property type="match status" value="1"/>
</dbReference>
<keyword evidence="1 6" id="KW-0645">Protease</keyword>
<dbReference type="PROSITE" id="PS00673">
    <property type="entry name" value="V8_SER"/>
    <property type="match status" value="1"/>
</dbReference>
<sequence length="293" mass="32527">MKFLLTFTFLIAALSAHASMDKVIYGEDNRRMMSELDSANDTQAIKYSSSILAQIPNWRMTSTKETISVTTRDLKSGLNICDGEKFLEQPLVASCTAFLVGPDLIVTAGHCIKDKYDCKKQTWILDYDSAGDFTGPKGTINFPKDKSYTCKDLVSWSENNNLDYALIKLDREVVGRTPLKVRREGKVASNESLMVIGHPLGMPKMLADNILVRDNSSTFFFKTNADTFSGNSGSPVFGAVSGMVEGILVRGDEDFEMDIDLGCQRMSRCGDKDCRGESVQRSTYLPFKNIPKI</sequence>
<protein>
    <submittedName>
        <fullName evidence="6">Serine protease</fullName>
    </submittedName>
</protein>
<reference evidence="6 7" key="1">
    <citation type="submission" date="2023-11" db="EMBL/GenBank/DDBJ databases">
        <title>A Novel Polar Bacteriovorax (B. antarcticus) Isolated from the Biocrust in Antarctica.</title>
        <authorList>
            <person name="Mun W."/>
            <person name="Choi S.Y."/>
            <person name="Mitchell R.J."/>
        </authorList>
    </citation>
    <scope>NUCLEOTIDE SEQUENCE [LARGE SCALE GENOMIC DNA]</scope>
    <source>
        <strain evidence="6 7">PP10</strain>
    </source>
</reference>
<keyword evidence="3" id="KW-0378">Hydrolase</keyword>
<dbReference type="InterPro" id="IPR018114">
    <property type="entry name" value="TRYPSIN_HIS"/>
</dbReference>
<dbReference type="Gene3D" id="2.40.10.10">
    <property type="entry name" value="Trypsin-like serine proteases"/>
    <property type="match status" value="2"/>
</dbReference>
<evidence type="ECO:0000313" key="6">
    <source>
        <dbReference type="EMBL" id="MEA9358308.1"/>
    </source>
</evidence>
<dbReference type="PANTHER" id="PTHR15462:SF8">
    <property type="entry name" value="SERINE PROTEASE"/>
    <property type="match status" value="1"/>
</dbReference>
<feature type="signal peptide" evidence="5">
    <location>
        <begin position="1"/>
        <end position="18"/>
    </location>
</feature>
<dbReference type="InterPro" id="IPR001314">
    <property type="entry name" value="Peptidase_S1A"/>
</dbReference>
<keyword evidence="4" id="KW-0720">Serine protease</keyword>
<evidence type="ECO:0000256" key="2">
    <source>
        <dbReference type="ARBA" id="ARBA00022729"/>
    </source>
</evidence>
<name>A0ABU5VZ23_9BACT</name>
<comment type="caution">
    <text evidence="6">The sequence shown here is derived from an EMBL/GenBank/DDBJ whole genome shotgun (WGS) entry which is preliminary data.</text>
</comment>
<evidence type="ECO:0000256" key="4">
    <source>
        <dbReference type="ARBA" id="ARBA00022825"/>
    </source>
</evidence>
<gene>
    <name evidence="6" type="ORF">SHI21_18880</name>
</gene>
<evidence type="ECO:0000313" key="7">
    <source>
        <dbReference type="Proteomes" id="UP001302274"/>
    </source>
</evidence>
<dbReference type="InterPro" id="IPR000126">
    <property type="entry name" value="V8_ser_AS"/>
</dbReference>
<dbReference type="InterPro" id="IPR043504">
    <property type="entry name" value="Peptidase_S1_PA_chymotrypsin"/>
</dbReference>
<dbReference type="Proteomes" id="UP001302274">
    <property type="component" value="Unassembled WGS sequence"/>
</dbReference>
<evidence type="ECO:0000256" key="3">
    <source>
        <dbReference type="ARBA" id="ARBA00022801"/>
    </source>
</evidence>
<dbReference type="InterPro" id="IPR009003">
    <property type="entry name" value="Peptidase_S1_PA"/>
</dbReference>
<organism evidence="6 7">
    <name type="scientific">Bacteriovorax antarcticus</name>
    <dbReference type="NCBI Taxonomy" id="3088717"/>
    <lineage>
        <taxon>Bacteria</taxon>
        <taxon>Pseudomonadati</taxon>
        <taxon>Bdellovibrionota</taxon>
        <taxon>Bacteriovoracia</taxon>
        <taxon>Bacteriovoracales</taxon>
        <taxon>Bacteriovoracaceae</taxon>
        <taxon>Bacteriovorax</taxon>
    </lineage>
</organism>
<dbReference type="RefSeq" id="WP_323578651.1">
    <property type="nucleotide sequence ID" value="NZ_JAYGJQ010000003.1"/>
</dbReference>
<dbReference type="PANTHER" id="PTHR15462">
    <property type="entry name" value="SERINE PROTEASE"/>
    <property type="match status" value="1"/>
</dbReference>
<dbReference type="GO" id="GO:0008233">
    <property type="term" value="F:peptidase activity"/>
    <property type="evidence" value="ECO:0007669"/>
    <property type="project" value="UniProtKB-KW"/>
</dbReference>
<keyword evidence="7" id="KW-1185">Reference proteome</keyword>
<dbReference type="GO" id="GO:0006508">
    <property type="term" value="P:proteolysis"/>
    <property type="evidence" value="ECO:0007669"/>
    <property type="project" value="UniProtKB-KW"/>
</dbReference>
<feature type="chain" id="PRO_5046747581" evidence="5">
    <location>
        <begin position="19"/>
        <end position="293"/>
    </location>
</feature>
<evidence type="ECO:0000256" key="1">
    <source>
        <dbReference type="ARBA" id="ARBA00022670"/>
    </source>
</evidence>
<dbReference type="InterPro" id="IPR050966">
    <property type="entry name" value="Glutamyl_endopeptidase"/>
</dbReference>
<dbReference type="PRINTS" id="PR00722">
    <property type="entry name" value="CHYMOTRYPSIN"/>
</dbReference>
<keyword evidence="2 5" id="KW-0732">Signal</keyword>
<dbReference type="EMBL" id="JAYGJQ010000003">
    <property type="protein sequence ID" value="MEA9358308.1"/>
    <property type="molecule type" value="Genomic_DNA"/>
</dbReference>
<dbReference type="PROSITE" id="PS00134">
    <property type="entry name" value="TRYPSIN_HIS"/>
    <property type="match status" value="1"/>
</dbReference>
<dbReference type="SUPFAM" id="SSF50494">
    <property type="entry name" value="Trypsin-like serine proteases"/>
    <property type="match status" value="1"/>
</dbReference>
<proteinExistence type="predicted"/>
<accession>A0ABU5VZ23</accession>
<evidence type="ECO:0000256" key="5">
    <source>
        <dbReference type="SAM" id="SignalP"/>
    </source>
</evidence>